<evidence type="ECO:0008006" key="3">
    <source>
        <dbReference type="Google" id="ProtNLM"/>
    </source>
</evidence>
<proteinExistence type="predicted"/>
<dbReference type="EMBL" id="BAAAXZ010000134">
    <property type="protein sequence ID" value="GAA2936817.1"/>
    <property type="molecule type" value="Genomic_DNA"/>
</dbReference>
<protein>
    <recommendedName>
        <fullName evidence="3">DUF559 domain-containing protein</fullName>
    </recommendedName>
</protein>
<dbReference type="RefSeq" id="WP_344964560.1">
    <property type="nucleotide sequence ID" value="NZ_BAAAXZ010000134.1"/>
</dbReference>
<sequence>MNHEAPLSPRPLHHLSDVRHRVMTARRLREHGVSASEAGERCRPGGPWQQLLPGVYLLHTGPATSEERLHAALMYTRARTQGIPAQAARRDGAPYGEAMITGLAALALHRFTSAPPLLRLEHIDVLVPHTRRLRATGFVRPVRAHSVPRPRLLTGVPVAPVPRAVADAVAGLTDPDRIRRLLTEAVRFGHCEAPRLLRELTRARLLDRGPVAAVMDVLLAEGRAAAEDRLYATVSEAALPSPLWNVELLLPGGPSLGAVDAYWPDHGVVVEIDTRARTRRDDLVRDEVARKHEHLEQLGLAVLAVTPRQLRESPERLADVVRSVLAASAERAPGAYVVVLPR</sequence>
<name>A0ABN3X4B3_STRTU</name>
<reference evidence="1 2" key="1">
    <citation type="journal article" date="2019" name="Int. J. Syst. Evol. Microbiol.">
        <title>The Global Catalogue of Microorganisms (GCM) 10K type strain sequencing project: providing services to taxonomists for standard genome sequencing and annotation.</title>
        <authorList>
            <consortium name="The Broad Institute Genomics Platform"/>
            <consortium name="The Broad Institute Genome Sequencing Center for Infectious Disease"/>
            <person name="Wu L."/>
            <person name="Ma J."/>
        </authorList>
    </citation>
    <scope>NUCLEOTIDE SEQUENCE [LARGE SCALE GENOMIC DNA]</scope>
    <source>
        <strain evidence="1 2">JCM 4087</strain>
    </source>
</reference>
<evidence type="ECO:0000313" key="1">
    <source>
        <dbReference type="EMBL" id="GAA2936817.1"/>
    </source>
</evidence>
<organism evidence="1 2">
    <name type="scientific">Streptomyces thioluteus</name>
    <dbReference type="NCBI Taxonomy" id="66431"/>
    <lineage>
        <taxon>Bacteria</taxon>
        <taxon>Bacillati</taxon>
        <taxon>Actinomycetota</taxon>
        <taxon>Actinomycetes</taxon>
        <taxon>Kitasatosporales</taxon>
        <taxon>Streptomycetaceae</taxon>
        <taxon>Streptomyces</taxon>
    </lineage>
</organism>
<gene>
    <name evidence="1" type="ORF">GCM10020221_35720</name>
</gene>
<keyword evidence="2" id="KW-1185">Reference proteome</keyword>
<evidence type="ECO:0000313" key="2">
    <source>
        <dbReference type="Proteomes" id="UP001501102"/>
    </source>
</evidence>
<accession>A0ABN3X4B3</accession>
<comment type="caution">
    <text evidence="1">The sequence shown here is derived from an EMBL/GenBank/DDBJ whole genome shotgun (WGS) entry which is preliminary data.</text>
</comment>
<dbReference type="Proteomes" id="UP001501102">
    <property type="component" value="Unassembled WGS sequence"/>
</dbReference>